<dbReference type="InterPro" id="IPR003593">
    <property type="entry name" value="AAA+_ATPase"/>
</dbReference>
<dbReference type="PANTHER" id="PTHR43158">
    <property type="entry name" value="SKFA PEPTIDE EXPORT ATP-BINDING PROTEIN SKFE"/>
    <property type="match status" value="1"/>
</dbReference>
<keyword evidence="5" id="KW-1185">Reference proteome</keyword>
<dbReference type="RefSeq" id="WP_311426036.1">
    <property type="nucleotide sequence ID" value="NZ_JAVRIA010000001.1"/>
</dbReference>
<comment type="caution">
    <text evidence="4">The sequence shown here is derived from an EMBL/GenBank/DDBJ whole genome shotgun (WGS) entry which is preliminary data.</text>
</comment>
<evidence type="ECO:0000313" key="4">
    <source>
        <dbReference type="EMBL" id="MDT0557265.1"/>
    </source>
</evidence>
<dbReference type="Proteomes" id="UP001259492">
    <property type="component" value="Unassembled WGS sequence"/>
</dbReference>
<reference evidence="4 5" key="1">
    <citation type="submission" date="2023-09" db="EMBL/GenBank/DDBJ databases">
        <authorList>
            <person name="Rey-Velasco X."/>
        </authorList>
    </citation>
    <scope>NUCLEOTIDE SEQUENCE [LARGE SCALE GENOMIC DNA]</scope>
    <source>
        <strain evidence="4 5">W332</strain>
    </source>
</reference>
<dbReference type="GO" id="GO:0005524">
    <property type="term" value="F:ATP binding"/>
    <property type="evidence" value="ECO:0007669"/>
    <property type="project" value="UniProtKB-KW"/>
</dbReference>
<protein>
    <submittedName>
        <fullName evidence="4">ATP-binding cassette domain-containing protein</fullName>
    </submittedName>
</protein>
<dbReference type="InterPro" id="IPR003439">
    <property type="entry name" value="ABC_transporter-like_ATP-bd"/>
</dbReference>
<dbReference type="EMBL" id="JAVRIA010000001">
    <property type="protein sequence ID" value="MDT0557265.1"/>
    <property type="molecule type" value="Genomic_DNA"/>
</dbReference>
<dbReference type="SUPFAM" id="SSF52540">
    <property type="entry name" value="P-loop containing nucleoside triphosphate hydrolases"/>
    <property type="match status" value="1"/>
</dbReference>
<evidence type="ECO:0000259" key="3">
    <source>
        <dbReference type="PROSITE" id="PS50893"/>
    </source>
</evidence>
<dbReference type="Pfam" id="PF00005">
    <property type="entry name" value="ABC_tran"/>
    <property type="match status" value="1"/>
</dbReference>
<evidence type="ECO:0000256" key="2">
    <source>
        <dbReference type="ARBA" id="ARBA00022840"/>
    </source>
</evidence>
<organism evidence="4 5">
    <name type="scientific">Microcosmobacter mediterraneus</name>
    <dbReference type="NCBI Taxonomy" id="3075607"/>
    <lineage>
        <taxon>Bacteria</taxon>
        <taxon>Pseudomonadati</taxon>
        <taxon>Bacteroidota</taxon>
        <taxon>Flavobacteriia</taxon>
        <taxon>Flavobacteriales</taxon>
        <taxon>Flavobacteriaceae</taxon>
        <taxon>Microcosmobacter</taxon>
    </lineage>
</organism>
<dbReference type="PROSITE" id="PS50893">
    <property type="entry name" value="ABC_TRANSPORTER_2"/>
    <property type="match status" value="1"/>
</dbReference>
<dbReference type="InterPro" id="IPR027417">
    <property type="entry name" value="P-loop_NTPase"/>
</dbReference>
<name>A0ABU2YHK4_9FLAO</name>
<accession>A0ABU2YHK4</accession>
<gene>
    <name evidence="4" type="ORF">RM697_01315</name>
</gene>
<keyword evidence="2 4" id="KW-0067">ATP-binding</keyword>
<evidence type="ECO:0000313" key="5">
    <source>
        <dbReference type="Proteomes" id="UP001259492"/>
    </source>
</evidence>
<proteinExistence type="predicted"/>
<sequence length="217" mass="24528">MSTLHVDSIMKRYGNNQVLSDVFMSCSTGGIIGLLGRNGSGKSTLLKIIFGALHTDNKFVKVDDDIINATKDTVGRIAYLPQDNFLPNHIKIKTLIVLLCETESIQFIKDHQLISPFLNRYVKALSGGERRILEVFLIIFSRAKFILIDEPFNGIAPIYKDEIKDLIRRQTKHKGFIITDHDYSNVLDLASKVVLLHNGSTRPIKNIKELEQFGYLP</sequence>
<feature type="domain" description="ABC transporter" evidence="3">
    <location>
        <begin position="4"/>
        <end position="216"/>
    </location>
</feature>
<dbReference type="SMART" id="SM00382">
    <property type="entry name" value="AAA"/>
    <property type="match status" value="1"/>
</dbReference>
<dbReference type="PANTHER" id="PTHR43158:SF1">
    <property type="entry name" value="ABC TRANSPORTER, ATP-BINDING PROTEIN"/>
    <property type="match status" value="1"/>
</dbReference>
<evidence type="ECO:0000256" key="1">
    <source>
        <dbReference type="ARBA" id="ARBA00022741"/>
    </source>
</evidence>
<dbReference type="Gene3D" id="3.40.50.300">
    <property type="entry name" value="P-loop containing nucleotide triphosphate hydrolases"/>
    <property type="match status" value="1"/>
</dbReference>
<keyword evidence="1" id="KW-0547">Nucleotide-binding</keyword>